<accession>A0A1Q9CSR1</accession>
<feature type="region of interest" description="Disordered" evidence="2">
    <location>
        <begin position="45"/>
        <end position="64"/>
    </location>
</feature>
<keyword evidence="1" id="KW-0175">Coiled coil</keyword>
<evidence type="ECO:0000313" key="4">
    <source>
        <dbReference type="Proteomes" id="UP000186817"/>
    </source>
</evidence>
<organism evidence="3 4">
    <name type="scientific">Symbiodinium microadriaticum</name>
    <name type="common">Dinoflagellate</name>
    <name type="synonym">Zooxanthella microadriatica</name>
    <dbReference type="NCBI Taxonomy" id="2951"/>
    <lineage>
        <taxon>Eukaryota</taxon>
        <taxon>Sar</taxon>
        <taxon>Alveolata</taxon>
        <taxon>Dinophyceae</taxon>
        <taxon>Suessiales</taxon>
        <taxon>Symbiodiniaceae</taxon>
        <taxon>Symbiodinium</taxon>
    </lineage>
</organism>
<dbReference type="OrthoDB" id="410277at2759"/>
<name>A0A1Q9CSR1_SYMMI</name>
<dbReference type="InterPro" id="IPR036397">
    <property type="entry name" value="RNaseH_sf"/>
</dbReference>
<dbReference type="GO" id="GO:0003676">
    <property type="term" value="F:nucleic acid binding"/>
    <property type="evidence" value="ECO:0007669"/>
    <property type="project" value="InterPro"/>
</dbReference>
<gene>
    <name evidence="3" type="ORF">AK812_SmicGene32999</name>
</gene>
<sequence length="3076" mass="336344">MGRRQATWKKEGSQYYQPSSWQLWRGSWSPRSRNQDQYDRAYSSYDTEEWSWPTSSHTERMTADTESSAQLRAIQQALTKAKKADQRLRRAKDEEVKKEEQWKKYMKDTQIKFLRQKKQYEADVQKLQEEAVQATEQGRQAADLVKQIVLMGERQAMEVQEDSADADWTALISEAESTEVGNGFLRQAMQLAGAFPARQVVAPTGMPLQGRPVVAAPPLPQATLGIPQAGFPGQCQTLPPPGLAPAAPAGSMEVSAAAYPGMNPVPAQSQAHGMGVAAPSNASAAEVVGPFMGSPGPAKALLRAKVKQSPGHVRQSVKTRAPPQIAPQPAMTLEQKLTAKRAMATLLATTENMLAGQMGTNRTGEPAPANSSTGVLPSREGEAPNIEAPSMMPPSTEPPSMMPGPTPGPANIDMSGFVELQDDDDSDLEQDVVAYAECARSPLGRLAAALTGWVPLSVGLIFGFAAPGETTRTLTVLLRSGHSACAGVLSFWHLPSFVERSDKSAVVADLSRINGHYFALVIPSGWKAADFVVKVAGHLVGLDDPIKVLVGQDQRQVPLHSPLRALHGDVVTVARNDFDAGTPANIGHLFVPEAIWDPLPQVLASSLSPAWAVWFRDEIFALAPEQITETAVLGRLAAICRIAVRDLRVTSFLSLHDLEVAGRPCFGLLVPLIPDEVEVELQARGTVLVIDARRVGAGVRVQFCARRTSSMQQLGEAAGIPSDACALLCWEEVARSDEGPWHCCLIRLQDGRRCPHSDLSPVSETDAVTGHPARFYTCSLLHDPRQSAVADTGEEEAESEESLQDSDDDPSSDEADEVQAHFVVLSPNRVAQQVQVALPNPCTVQVALNAVEQGVDDDFYRLFPLMIAAPQQVSRHWGLVVAIPAWAGEEMLGILDARQLDGRLFVAAIPPLMSKNRALAAAGLDEDTEVSVYLYDSEAPLGDEDEVPSIALGTIRFLPVADPVPALRSLAANLHELSNWAEEVELSFSVPWQQAGEVCAVLDYGCRAFTLMPGRAHCHNLDISTVFNIPLCWTTVQTTRPPIRDFALVGRTCKGVALVSAQIANVPLPPRRPGPCQYLIAVDCRPILCAIDQWLVTDHICPHAELAEHYDTFAPADHQVQIEGTEIRDGNLVVTPGLVLTVQFVPCTPASCNVDCAETDHGLASRTDELLRSTGSGGDAAEPGPAQDSARRDNASHSAVERSRSPRRFGCSGLSNQDRETVEFQHMASVAVVAHMLIWLPVWVLGQVACWAARLQAEVAVWSCLRCLGGFASVGARRPISKQVVMCLPRSTASAIDVGSEDDTPGETCHTDCHSVFLDHGRQAGSDIWSGEPVPVSCRLLTEPSCCSTAETQQLDHLRFVTVEFGDAWPYFHDGIEPNHPHLADAGTDSEEEDAPRMPRWIRAVVLKPLYAPEEYRIAITFPATPDEVAGVLQNVRPAQVIATFPHLIAVAPQPLDGVGTHIATPIWQGNVIIACLDTQAVDGRVFACCMPEYVSRAQILRFADLPWVAAVWVFVGFDETPIGDEAQVHLFPAITIRVVPADAPAPVPLCIAQLLLSELSWRYETDFTWTVQDGVYCLVLRFGFRIFFADVARPLQYRDRLAASVGIPTSELALFPAGPKVEDAEIDGYLCRTVIVAVPRGFVGEEGFCFIVDGRPILQGWLCFRATQHRIVAGEVLRVLNQEAPLGWKVTVGHAGSDQDILHVHPGAVLQACYYPEENGPGLQHEDWTRQEAVDLFDWLWDAQVADTDPDSPRADESLLPEVSESIPSADFLGSFLVLACDFAVECYQVPLRAPATVWQVVSAVRRLRFGVPASRLSALVESFPQPDTSFGVLVACPAWPHAEAVVAVDGRQADGRIFAIVVSRRMNTESLLVAAGYDPSGQFLAYFRDEPQHLERGEVRDISSGDLVVVVPRMHQLFVSAALPDMLLSAVGWRLQGQPPFAQHERTLVLTDAGEMQVEVDYGDLADIRQQLAQEVGVDETEFRLCPAGYEVVVRGGQDGIALPPGWREVQDGDVLVVEFRVVEEPVIPISTWTYEDLAIRGSGLTPEAASHEDRPSMIPTPCRALLRAIPHPVLDGWKDLCVAGPTLLEESWAVDSSGLFEARCVVETLIEHFGEVSISTQDAVIDQSDPVEKQVVCLQDLIPPEPAFAHVDAEGPEQFDLEVGQCVLPCSIERVHALRQAIGFDRLGRVPPGVERPDRFESWLACGYPDRSPAPDECLVFTSDGSFSSRRNDAGWGLSVSTHASSAPLPGLFLGCAYGPLRKEWLNVVDVEIAPDAYYAEVVGLLWAGVIALRLPFNGLVMFRADNQAALQGVSGHVDMKRHPLCTLARSVHAAFRIMHAGQVTYQHVAGHSGEAANELADGLAGYAARTGLSQTPCAFDLQEWLGQDAAAARWLPHVCLSMCRANILPTLRGQVVSWPLVQERPKMPAEDLLKPFVRGLTEAQSAVDSGVEYLAFRCASYNALSLLMPGTQQDGVREGLHGAAGRVTLLDESLWKQGLFLVGVQEARTPAGSCDTRHFARYSSGCTAEHSFGVELWIAKGEGWPSVRVVTLYSDHTRLVACVAFLQQRVHVLVGHAPHRAHTVEHRRAWWSLTSDICNRLKQAELWVVLVDANCRVGSVPSDCIGSWQQDPEDDAGQLFHALLADLRVWLPSTFEDHMYGDGGTLLQRCSGELQRSDFAGIPAAWQGFQTAAWVSPEVTAGHSAPDHFAVIVECQLAFSCARRSRKCPRIDPKALLDPANEAAVRQVLQETPAIPWQTNVNEHAALLSEHLHNRLSALFPLQARRMRASFLSDDSAHVHQTIASMRHALRNRMSALALARIRCAWLVWTDADADYLSVFEGRWTTHVQTAIAVLAARISELGKLLRRLCRRDKRQHLNSLAEDIEAADHQDLHTAIRRVLRPRKFRRSGQKPLPTLRRPDESLCESLEEVQDEWRRHFAELESGVAISVKELAEQCVARQQKALALESVDYRDVPDFEGVVQAFRQVKPLKASGPDQLPASLCRRFAGDMTLLMWPVILKAIFYRAEPIGYKGGTLYHIAKPGNCQPFCTSDRGILAQPILGKILLREART</sequence>
<protein>
    <submittedName>
        <fullName evidence="3">Uncharacterized protein</fullName>
    </submittedName>
</protein>
<reference evidence="3 4" key="1">
    <citation type="submission" date="2016-02" db="EMBL/GenBank/DDBJ databases">
        <title>Genome analysis of coral dinoflagellate symbionts highlights evolutionary adaptations to a symbiotic lifestyle.</title>
        <authorList>
            <person name="Aranda M."/>
            <person name="Li Y."/>
            <person name="Liew Y.J."/>
            <person name="Baumgarten S."/>
            <person name="Simakov O."/>
            <person name="Wilson M."/>
            <person name="Piel J."/>
            <person name="Ashoor H."/>
            <person name="Bougouffa S."/>
            <person name="Bajic V.B."/>
            <person name="Ryu T."/>
            <person name="Ravasi T."/>
            <person name="Bayer T."/>
            <person name="Micklem G."/>
            <person name="Kim H."/>
            <person name="Bhak J."/>
            <person name="Lajeunesse T.C."/>
            <person name="Voolstra C.R."/>
        </authorList>
    </citation>
    <scope>NUCLEOTIDE SEQUENCE [LARGE SCALE GENOMIC DNA]</scope>
    <source>
        <strain evidence="3 4">CCMP2467</strain>
    </source>
</reference>
<feature type="coiled-coil region" evidence="1">
    <location>
        <begin position="74"/>
        <end position="144"/>
    </location>
</feature>
<evidence type="ECO:0000256" key="1">
    <source>
        <dbReference type="SAM" id="Coils"/>
    </source>
</evidence>
<feature type="region of interest" description="Disordered" evidence="2">
    <location>
        <begin position="357"/>
        <end position="409"/>
    </location>
</feature>
<feature type="region of interest" description="Disordered" evidence="2">
    <location>
        <begin position="787"/>
        <end position="815"/>
    </location>
</feature>
<evidence type="ECO:0000256" key="2">
    <source>
        <dbReference type="SAM" id="MobiDB-lite"/>
    </source>
</evidence>
<feature type="compositionally biased region" description="Pro residues" evidence="2">
    <location>
        <begin position="391"/>
        <end position="408"/>
    </location>
</feature>
<feature type="compositionally biased region" description="Acidic residues" evidence="2">
    <location>
        <begin position="792"/>
        <end position="815"/>
    </location>
</feature>
<dbReference type="Proteomes" id="UP000186817">
    <property type="component" value="Unassembled WGS sequence"/>
</dbReference>
<feature type="region of interest" description="Disordered" evidence="2">
    <location>
        <begin position="1170"/>
        <end position="1214"/>
    </location>
</feature>
<dbReference type="InterPro" id="IPR012337">
    <property type="entry name" value="RNaseH-like_sf"/>
</dbReference>
<dbReference type="EMBL" id="LSRX01000945">
    <property type="protein sequence ID" value="OLP85953.1"/>
    <property type="molecule type" value="Genomic_DNA"/>
</dbReference>
<proteinExistence type="predicted"/>
<dbReference type="SUPFAM" id="SSF53098">
    <property type="entry name" value="Ribonuclease H-like"/>
    <property type="match status" value="1"/>
</dbReference>
<evidence type="ECO:0000313" key="3">
    <source>
        <dbReference type="EMBL" id="OLP85953.1"/>
    </source>
</evidence>
<comment type="caution">
    <text evidence="3">The sequence shown here is derived from an EMBL/GenBank/DDBJ whole genome shotgun (WGS) entry which is preliminary data.</text>
</comment>
<feature type="compositionally biased region" description="Polar residues" evidence="2">
    <location>
        <begin position="357"/>
        <end position="375"/>
    </location>
</feature>
<keyword evidence="4" id="KW-1185">Reference proteome</keyword>
<feature type="compositionally biased region" description="Basic and acidic residues" evidence="2">
    <location>
        <begin position="1189"/>
        <end position="1204"/>
    </location>
</feature>
<dbReference type="Gene3D" id="3.30.420.10">
    <property type="entry name" value="Ribonuclease H-like superfamily/Ribonuclease H"/>
    <property type="match status" value="1"/>
</dbReference>